<evidence type="ECO:0000256" key="10">
    <source>
        <dbReference type="ARBA" id="ARBA00042348"/>
    </source>
</evidence>
<dbReference type="InterPro" id="IPR029056">
    <property type="entry name" value="Ribokinase-like"/>
</dbReference>
<evidence type="ECO:0000256" key="7">
    <source>
        <dbReference type="ARBA" id="ARBA00022840"/>
    </source>
</evidence>
<accession>A0AB39HRE6</accession>
<dbReference type="Pfam" id="PF08543">
    <property type="entry name" value="Phos_pyr_kin"/>
    <property type="match status" value="1"/>
</dbReference>
<dbReference type="EMBL" id="CP162599">
    <property type="protein sequence ID" value="XDK33289.1"/>
    <property type="molecule type" value="Genomic_DNA"/>
</dbReference>
<dbReference type="GO" id="GO:0009228">
    <property type="term" value="P:thiamine biosynthetic process"/>
    <property type="evidence" value="ECO:0007669"/>
    <property type="project" value="InterPro"/>
</dbReference>
<dbReference type="InterPro" id="IPR013749">
    <property type="entry name" value="PM/HMP-P_kinase-1"/>
</dbReference>
<keyword evidence="5" id="KW-0547">Nucleotide-binding</keyword>
<keyword evidence="3 15" id="KW-0808">Transferase</keyword>
<dbReference type="PANTHER" id="PTHR20858">
    <property type="entry name" value="PHOSPHOMETHYLPYRIMIDINE KINASE"/>
    <property type="match status" value="1"/>
</dbReference>
<evidence type="ECO:0000256" key="3">
    <source>
        <dbReference type="ARBA" id="ARBA00022679"/>
    </source>
</evidence>
<dbReference type="GO" id="GO:0008902">
    <property type="term" value="F:hydroxymethylpyrimidine kinase activity"/>
    <property type="evidence" value="ECO:0007669"/>
    <property type="project" value="TreeGrafter"/>
</dbReference>
<evidence type="ECO:0000256" key="6">
    <source>
        <dbReference type="ARBA" id="ARBA00022777"/>
    </source>
</evidence>
<evidence type="ECO:0000256" key="1">
    <source>
        <dbReference type="ARBA" id="ARBA00009879"/>
    </source>
</evidence>
<evidence type="ECO:0000256" key="9">
    <source>
        <dbReference type="ARBA" id="ARBA00042307"/>
    </source>
</evidence>
<evidence type="ECO:0000259" key="14">
    <source>
        <dbReference type="Pfam" id="PF08543"/>
    </source>
</evidence>
<evidence type="ECO:0000256" key="2">
    <source>
        <dbReference type="ARBA" id="ARBA00012104"/>
    </source>
</evidence>
<dbReference type="AlphaFoldDB" id="A0AB39HRE6"/>
<dbReference type="CDD" id="cd01169">
    <property type="entry name" value="HMPP_kinase"/>
    <property type="match status" value="1"/>
</dbReference>
<sequence>MNLPPRILTIAGSAAGGSAGIQADLKTFQELDAYGMSVITAMVAKHPVTGKNVHLQSIETIEAQFGTAMTQIGVDVIKVGMLFSAEIIEKVAELIRNSMVKTIVIDPVMIGKFNSKLLADDAIEVLKEKLLPLATIITPNMPEATELLGGKEIQTKEELKQAAIEIQKLGFKNVLVKGGRLTGNAVDILYDGEAFLTAEASRIDTVNTSGAGCTYSAAIAAYLAHGKTIAEAVLLAKEFVTTAIAHGFSYNEHVGPTYHAALRKYGSIQRILTNN</sequence>
<keyword evidence="7" id="KW-0067">ATP-binding</keyword>
<dbReference type="NCBIfam" id="TIGR00097">
    <property type="entry name" value="HMP-P_kinase"/>
    <property type="match status" value="1"/>
</dbReference>
<dbReference type="PANTHER" id="PTHR20858:SF19">
    <property type="entry name" value="PYRIDOXINE KINASE"/>
    <property type="match status" value="1"/>
</dbReference>
<evidence type="ECO:0000256" key="8">
    <source>
        <dbReference type="ARBA" id="ARBA00022842"/>
    </source>
</evidence>
<protein>
    <recommendedName>
        <fullName evidence="2">pyridoxal kinase</fullName>
        <ecNumber evidence="2">2.7.1.35</ecNumber>
    </recommendedName>
    <alternativeName>
        <fullName evidence="10">PN/PL/PM kinase</fullName>
    </alternativeName>
    <alternativeName>
        <fullName evidence="11">Pyridoxal kinase</fullName>
    </alternativeName>
    <alternativeName>
        <fullName evidence="9">Pyridoxamine kinase</fullName>
    </alternativeName>
    <alternativeName>
        <fullName evidence="12">Vitamin B6 kinase</fullName>
    </alternativeName>
</protein>
<feature type="domain" description="Pyridoxamine kinase/Phosphomethylpyrimidine kinase" evidence="14">
    <location>
        <begin position="16"/>
        <end position="257"/>
    </location>
</feature>
<proteinExistence type="inferred from homology"/>
<comment type="catalytic activity">
    <reaction evidence="13">
        <text>pyridoxal + ATP = pyridoxal 5'-phosphate + ADP + H(+)</text>
        <dbReference type="Rhea" id="RHEA:10224"/>
        <dbReference type="ChEBI" id="CHEBI:15378"/>
        <dbReference type="ChEBI" id="CHEBI:17310"/>
        <dbReference type="ChEBI" id="CHEBI:30616"/>
        <dbReference type="ChEBI" id="CHEBI:456216"/>
        <dbReference type="ChEBI" id="CHEBI:597326"/>
        <dbReference type="EC" id="2.7.1.35"/>
    </reaction>
</comment>
<gene>
    <name evidence="15" type="primary">thiD</name>
    <name evidence="15" type="ORF">AB4Y30_02660</name>
</gene>
<keyword evidence="6 15" id="KW-0418">Kinase</keyword>
<dbReference type="GO" id="GO:0005829">
    <property type="term" value="C:cytosol"/>
    <property type="evidence" value="ECO:0007669"/>
    <property type="project" value="TreeGrafter"/>
</dbReference>
<evidence type="ECO:0000256" key="13">
    <source>
        <dbReference type="ARBA" id="ARBA00049293"/>
    </source>
</evidence>
<dbReference type="GO" id="GO:0008478">
    <property type="term" value="F:pyridoxal kinase activity"/>
    <property type="evidence" value="ECO:0007669"/>
    <property type="project" value="UniProtKB-EC"/>
</dbReference>
<evidence type="ECO:0000256" key="4">
    <source>
        <dbReference type="ARBA" id="ARBA00022723"/>
    </source>
</evidence>
<dbReference type="RefSeq" id="WP_368653971.1">
    <property type="nucleotide sequence ID" value="NZ_CP162599.1"/>
</dbReference>
<dbReference type="EC" id="2.7.1.35" evidence="2"/>
<dbReference type="GO" id="GO:0046872">
    <property type="term" value="F:metal ion binding"/>
    <property type="evidence" value="ECO:0007669"/>
    <property type="project" value="UniProtKB-KW"/>
</dbReference>
<dbReference type="SUPFAM" id="SSF53613">
    <property type="entry name" value="Ribokinase-like"/>
    <property type="match status" value="1"/>
</dbReference>
<dbReference type="GO" id="GO:0005524">
    <property type="term" value="F:ATP binding"/>
    <property type="evidence" value="ECO:0007669"/>
    <property type="project" value="UniProtKB-KW"/>
</dbReference>
<evidence type="ECO:0000313" key="15">
    <source>
        <dbReference type="EMBL" id="XDK33289.1"/>
    </source>
</evidence>
<dbReference type="GO" id="GO:0008972">
    <property type="term" value="F:phosphomethylpyrimidine kinase activity"/>
    <property type="evidence" value="ECO:0007669"/>
    <property type="project" value="InterPro"/>
</dbReference>
<evidence type="ECO:0000256" key="12">
    <source>
        <dbReference type="ARBA" id="ARBA00042531"/>
    </source>
</evidence>
<keyword evidence="4" id="KW-0479">Metal-binding</keyword>
<comment type="similarity">
    <text evidence="1">Belongs to the ThiD family.</text>
</comment>
<dbReference type="Gene3D" id="3.40.1190.20">
    <property type="match status" value="1"/>
</dbReference>
<evidence type="ECO:0000256" key="11">
    <source>
        <dbReference type="ARBA" id="ARBA00042396"/>
    </source>
</evidence>
<organism evidence="15">
    <name type="scientific">Ornithinibacillus sp. 4-3</name>
    <dbReference type="NCBI Taxonomy" id="3231488"/>
    <lineage>
        <taxon>Bacteria</taxon>
        <taxon>Bacillati</taxon>
        <taxon>Bacillota</taxon>
        <taxon>Bacilli</taxon>
        <taxon>Bacillales</taxon>
        <taxon>Bacillaceae</taxon>
        <taxon>Ornithinibacillus</taxon>
    </lineage>
</organism>
<reference evidence="15" key="1">
    <citation type="submission" date="2024-07" db="EMBL/GenBank/DDBJ databases">
        <title>Halotolerant mesophilic bacterium Ornithinibacillus sp. 4-3, sp. nov., isolated from soil.</title>
        <authorList>
            <person name="Sidarenka A.V."/>
            <person name="Guliayeva D.E."/>
            <person name="Leanovich S.I."/>
            <person name="Hileuskaya K.S."/>
            <person name="Akhremchuk A.E."/>
            <person name="Sikolenko M.A."/>
            <person name="Valentovich L.N."/>
        </authorList>
    </citation>
    <scope>NUCLEOTIDE SEQUENCE</scope>
    <source>
        <strain evidence="15">4-3</strain>
    </source>
</reference>
<evidence type="ECO:0000256" key="5">
    <source>
        <dbReference type="ARBA" id="ARBA00022741"/>
    </source>
</evidence>
<dbReference type="FunFam" id="3.40.1190.20:FF:000003">
    <property type="entry name" value="Phosphomethylpyrimidine kinase ThiD"/>
    <property type="match status" value="1"/>
</dbReference>
<keyword evidence="8" id="KW-0460">Magnesium</keyword>
<name>A0AB39HRE6_9BACI</name>
<dbReference type="InterPro" id="IPR004399">
    <property type="entry name" value="HMP/HMP-P_kinase_dom"/>
</dbReference>